<feature type="chain" id="PRO_5003305083" evidence="2">
    <location>
        <begin position="21"/>
        <end position="327"/>
    </location>
</feature>
<keyword evidence="2" id="KW-0732">Signal</keyword>
<reference evidence="4 5" key="1">
    <citation type="submission" date="2011-02" db="EMBL/GenBank/DDBJ databases">
        <authorList>
            <person name="Weinstock G."/>
            <person name="Sodergren E."/>
            <person name="Clifton S."/>
            <person name="Fulton L."/>
            <person name="Fulton B."/>
            <person name="Courtney L."/>
            <person name="Fronick C."/>
            <person name="Harrison M."/>
            <person name="Strong C."/>
            <person name="Farmer C."/>
            <person name="Delahaunty K."/>
            <person name="Markovic C."/>
            <person name="Hall O."/>
            <person name="Minx P."/>
            <person name="Tomlinson C."/>
            <person name="Mitreva M."/>
            <person name="Hou S."/>
            <person name="Chen J."/>
            <person name="Wollam A."/>
            <person name="Pepin K.H."/>
            <person name="Johnson M."/>
            <person name="Bhonagiri V."/>
            <person name="Zhang X."/>
            <person name="Suruliraj S."/>
            <person name="Warren W."/>
            <person name="Chinwalla A."/>
            <person name="Mardis E.R."/>
            <person name="Wilson R.K."/>
        </authorList>
    </citation>
    <scope>NUCLEOTIDE SEQUENCE [LARGE SCALE GENOMIC DNA]</scope>
    <source>
        <strain evidence="4 5">YIT 11859</strain>
    </source>
</reference>
<organism evidence="4 5">
    <name type="scientific">Parasutterella excrementihominis YIT 11859</name>
    <dbReference type="NCBI Taxonomy" id="762966"/>
    <lineage>
        <taxon>Bacteria</taxon>
        <taxon>Pseudomonadati</taxon>
        <taxon>Pseudomonadota</taxon>
        <taxon>Betaproteobacteria</taxon>
        <taxon>Burkholderiales</taxon>
        <taxon>Sutterellaceae</taxon>
        <taxon>Parasutterella</taxon>
    </lineage>
</organism>
<name>F3QI15_9BURK</name>
<dbReference type="HOGENOM" id="CLU_849079_0_0_4"/>
<dbReference type="PROSITE" id="PS51208">
    <property type="entry name" value="AUTOTRANSPORTER"/>
    <property type="match status" value="1"/>
</dbReference>
<dbReference type="SMART" id="SM00869">
    <property type="entry name" value="Autotransporter"/>
    <property type="match status" value="1"/>
</dbReference>
<dbReference type="Pfam" id="PF03797">
    <property type="entry name" value="Autotransporter"/>
    <property type="match status" value="1"/>
</dbReference>
<dbReference type="InterPro" id="IPR005546">
    <property type="entry name" value="Autotransporte_beta"/>
</dbReference>
<protein>
    <submittedName>
        <fullName evidence="4">Autotransporter beta-domain protein</fullName>
    </submittedName>
</protein>
<keyword evidence="5" id="KW-1185">Reference proteome</keyword>
<dbReference type="RefSeq" id="WP_008863596.1">
    <property type="nucleotide sequence ID" value="NZ_GL883686.1"/>
</dbReference>
<feature type="region of interest" description="Disordered" evidence="1">
    <location>
        <begin position="205"/>
        <end position="224"/>
    </location>
</feature>
<dbReference type="SUPFAM" id="SSF103515">
    <property type="entry name" value="Autotransporter"/>
    <property type="match status" value="1"/>
</dbReference>
<dbReference type="Proteomes" id="UP000005156">
    <property type="component" value="Unassembled WGS sequence"/>
</dbReference>
<evidence type="ECO:0000259" key="3">
    <source>
        <dbReference type="PROSITE" id="PS51208"/>
    </source>
</evidence>
<comment type="caution">
    <text evidence="4">The sequence shown here is derived from an EMBL/GenBank/DDBJ whole genome shotgun (WGS) entry which is preliminary data.</text>
</comment>
<dbReference type="EMBL" id="AFBP01000013">
    <property type="protein sequence ID" value="EGG56836.1"/>
    <property type="molecule type" value="Genomic_DNA"/>
</dbReference>
<evidence type="ECO:0000313" key="4">
    <source>
        <dbReference type="EMBL" id="EGG56836.1"/>
    </source>
</evidence>
<evidence type="ECO:0000256" key="1">
    <source>
        <dbReference type="SAM" id="MobiDB-lite"/>
    </source>
</evidence>
<accession>F3QI15</accession>
<feature type="signal peptide" evidence="2">
    <location>
        <begin position="1"/>
        <end position="20"/>
    </location>
</feature>
<dbReference type="OrthoDB" id="9156942at2"/>
<evidence type="ECO:0000313" key="5">
    <source>
        <dbReference type="Proteomes" id="UP000005156"/>
    </source>
</evidence>
<dbReference type="Gene3D" id="2.40.128.130">
    <property type="entry name" value="Autotransporter beta-domain"/>
    <property type="match status" value="1"/>
</dbReference>
<gene>
    <name evidence="4" type="ORF">HMPREF9439_00562</name>
</gene>
<evidence type="ECO:0000256" key="2">
    <source>
        <dbReference type="SAM" id="SignalP"/>
    </source>
</evidence>
<proteinExistence type="predicted"/>
<dbReference type="InterPro" id="IPR036709">
    <property type="entry name" value="Autotransporte_beta_dom_sf"/>
</dbReference>
<dbReference type="eggNOG" id="ENOG5033TGI">
    <property type="taxonomic scope" value="Bacteria"/>
</dbReference>
<sequence>MKLIRLAPLALAVFSAAASADMFTANLYDVNNINQDVIDSRLSMSGPLFNGWDRTFKQGDPWVEAYGMTHRINRTGDFGKFKNKGAGGVFGYDHVIADNFRLGLALNGGAGKLKWYDNEGEDDLKIDSHWYGANLYGTWTGKKVNVLANLGYTHQKDDGKHDIEDRNSHALNAGLRFETSFVAGGISFVPYYGVRFTHLSNGALKSDGTDNLEPGETPEPSSVNMSGSNIWQFPVGVNAGFEYTCAAGWKSRTMIDLAVIPTAGKRKTYFSGEEGGSGRFANSVTYRGKVGLQLTKGQHSFGFMYGVAAGAHGSFGQNVTLNYHFMY</sequence>
<feature type="domain" description="Autotransporter" evidence="3">
    <location>
        <begin position="54"/>
        <end position="327"/>
    </location>
</feature>
<dbReference type="GeneID" id="43348065"/>
<dbReference type="AlphaFoldDB" id="F3QI15"/>